<dbReference type="AlphaFoldDB" id="A0A3A9YWS4"/>
<dbReference type="InterPro" id="IPR045701">
    <property type="entry name" value="DUF6059"/>
</dbReference>
<dbReference type="Proteomes" id="UP000272474">
    <property type="component" value="Unassembled WGS sequence"/>
</dbReference>
<feature type="compositionally biased region" description="Pro residues" evidence="1">
    <location>
        <begin position="35"/>
        <end position="48"/>
    </location>
</feature>
<dbReference type="Pfam" id="PF19534">
    <property type="entry name" value="DUF6059"/>
    <property type="match status" value="1"/>
</dbReference>
<name>A0A3A9YWS4_9ACTN</name>
<dbReference type="EMBL" id="RBAL01000011">
    <property type="protein sequence ID" value="RKN40074.1"/>
    <property type="molecule type" value="Genomic_DNA"/>
</dbReference>
<comment type="caution">
    <text evidence="2">The sequence shown here is derived from an EMBL/GenBank/DDBJ whole genome shotgun (WGS) entry which is preliminary data.</text>
</comment>
<organism evidence="2 3">
    <name type="scientific">Streptomyces hoynatensis</name>
    <dbReference type="NCBI Taxonomy" id="1141874"/>
    <lineage>
        <taxon>Bacteria</taxon>
        <taxon>Bacillati</taxon>
        <taxon>Actinomycetota</taxon>
        <taxon>Actinomycetes</taxon>
        <taxon>Kitasatosporales</taxon>
        <taxon>Streptomycetaceae</taxon>
        <taxon>Streptomyces</taxon>
    </lineage>
</organism>
<reference evidence="2 3" key="1">
    <citation type="journal article" date="2014" name="Int. J. Syst. Evol. Microbiol.">
        <title>Streptomyces hoynatensis sp. nov., isolated from deep marine sediment.</title>
        <authorList>
            <person name="Veyisoglu A."/>
            <person name="Sahin N."/>
        </authorList>
    </citation>
    <scope>NUCLEOTIDE SEQUENCE [LARGE SCALE GENOMIC DNA]</scope>
    <source>
        <strain evidence="2 3">KCTC 29097</strain>
    </source>
</reference>
<feature type="region of interest" description="Disordered" evidence="1">
    <location>
        <begin position="26"/>
        <end position="59"/>
    </location>
</feature>
<evidence type="ECO:0000313" key="2">
    <source>
        <dbReference type="EMBL" id="RKN40074.1"/>
    </source>
</evidence>
<sequence length="78" mass="8457">MHRTLTLYGWVWLPWPPDLRLVVREAATAEGAGEPAPPQAPGGLPPAASPERWCPDAPLSPEELALDRQLRDIGRAAP</sequence>
<proteinExistence type="predicted"/>
<accession>A0A3A9YWS4</accession>
<gene>
    <name evidence="2" type="ORF">D7294_19350</name>
</gene>
<evidence type="ECO:0000256" key="1">
    <source>
        <dbReference type="SAM" id="MobiDB-lite"/>
    </source>
</evidence>
<keyword evidence="3" id="KW-1185">Reference proteome</keyword>
<protein>
    <submittedName>
        <fullName evidence="2">Uncharacterized protein</fullName>
    </submittedName>
</protein>
<evidence type="ECO:0000313" key="3">
    <source>
        <dbReference type="Proteomes" id="UP000272474"/>
    </source>
</evidence>